<dbReference type="EMBL" id="FN649160">
    <property type="protein sequence ID" value="CBJ28126.1"/>
    <property type="molecule type" value="Genomic_DNA"/>
</dbReference>
<dbReference type="InterPro" id="IPR013783">
    <property type="entry name" value="Ig-like_fold"/>
</dbReference>
<feature type="region of interest" description="Disordered" evidence="1">
    <location>
        <begin position="543"/>
        <end position="597"/>
    </location>
</feature>
<dbReference type="EMBL" id="FN649735">
    <property type="protein sequence ID" value="CBJ28126.1"/>
    <property type="molecule type" value="Genomic_DNA"/>
</dbReference>
<evidence type="ECO:0000313" key="4">
    <source>
        <dbReference type="Proteomes" id="UP000002630"/>
    </source>
</evidence>
<dbReference type="SMART" id="SM00060">
    <property type="entry name" value="FN3"/>
    <property type="match status" value="1"/>
</dbReference>
<dbReference type="InterPro" id="IPR007751">
    <property type="entry name" value="DUF676_lipase-like"/>
</dbReference>
<dbReference type="AlphaFoldDB" id="D7G8V8"/>
<evidence type="ECO:0000259" key="2">
    <source>
        <dbReference type="PROSITE" id="PS50853"/>
    </source>
</evidence>
<gene>
    <name evidence="3" type="ORF">Esi_0092_0043</name>
</gene>
<accession>D7G8V8</accession>
<dbReference type="SUPFAM" id="SSF49265">
    <property type="entry name" value="Fibronectin type III"/>
    <property type="match status" value="1"/>
</dbReference>
<dbReference type="Gene3D" id="3.40.50.1820">
    <property type="entry name" value="alpha/beta hydrolase"/>
    <property type="match status" value="1"/>
</dbReference>
<dbReference type="CDD" id="cd00063">
    <property type="entry name" value="FN3"/>
    <property type="match status" value="1"/>
</dbReference>
<feature type="domain" description="Fibronectin type-III" evidence="2">
    <location>
        <begin position="78"/>
        <end position="179"/>
    </location>
</feature>
<dbReference type="InterPro" id="IPR029058">
    <property type="entry name" value="AB_hydrolase_fold"/>
</dbReference>
<feature type="compositionally biased region" description="Basic and acidic residues" evidence="1">
    <location>
        <begin position="331"/>
        <end position="346"/>
    </location>
</feature>
<dbReference type="InParanoid" id="D7G8V8"/>
<dbReference type="OrthoDB" id="273452at2759"/>
<dbReference type="PANTHER" id="PTHR12482">
    <property type="entry name" value="LIPASE ROG1-RELATED-RELATED"/>
    <property type="match status" value="1"/>
</dbReference>
<feature type="region of interest" description="Disordered" evidence="1">
    <location>
        <begin position="331"/>
        <end position="360"/>
    </location>
</feature>
<evidence type="ECO:0000313" key="3">
    <source>
        <dbReference type="EMBL" id="CBJ28126.1"/>
    </source>
</evidence>
<dbReference type="InterPro" id="IPR003961">
    <property type="entry name" value="FN3_dom"/>
</dbReference>
<feature type="compositionally biased region" description="Basic and acidic residues" evidence="1">
    <location>
        <begin position="557"/>
        <end position="569"/>
    </location>
</feature>
<dbReference type="Gene3D" id="2.60.40.10">
    <property type="entry name" value="Immunoglobulins"/>
    <property type="match status" value="1"/>
</dbReference>
<evidence type="ECO:0000256" key="1">
    <source>
        <dbReference type="SAM" id="MobiDB-lite"/>
    </source>
</evidence>
<keyword evidence="4" id="KW-1185">Reference proteome</keyword>
<protein>
    <recommendedName>
        <fullName evidence="2">Fibronectin type-III domain-containing protein</fullName>
    </recommendedName>
</protein>
<sequence length="597" mass="65273">MTNRLFCDLHGNELLYHKPKGTVKGETAGYDATPAGKIDMFKVYLLSFVKDDALTQWMKKLNTAMIIGPGARTSGTREPAEPYLVSKTHRSLTVMWLPPRQPYLNSVHSFQVAYKQGINPLKDWTMATDEAHSTKFTIKGLKEGEKYFVKVRAMHELERGQMVWGDWSEHSKPLFTDREVHRNIKPAEHIWVLVHGLRGDSDDMKYLANSISSRHGSSAHVKIAMCNTAPFKTLDGVAKGGTRLYEEVMQTIDGVPSASYISFIGHGLGGVYARYALRLLNDAGVFSDRVSGMHFITLGTPHLGSLLSGGGMAGRVMDNETKEQLFFKDTDMRRDGDNGGVSREEYGVGGSAGAGGARGGGSGYYPGAPPSYMGAEGVGRNMNSNHSLGGSRPPVLARMTGEDFLAPLRMFQRRVLYANVKMDGTVEYPSASVRIDDPYVYVPDTDLSRMCSPHYTHVMANSSKGNLGGMDPAVARGPGGGFPTALASSAPESGMWEIMAQVLDSLGWERVDIFNPEGMSPYKDLVVVNQWLNSEGTDIVRHLVDNSPNKPAEEEDERRRDEEQDKGAVVEDLISGFDDDEDEDGDVAEGAVEAGDA</sequence>
<dbReference type="InterPro" id="IPR044294">
    <property type="entry name" value="Lipase-like"/>
</dbReference>
<dbReference type="SUPFAM" id="SSF53474">
    <property type="entry name" value="alpha/beta-Hydrolases"/>
    <property type="match status" value="1"/>
</dbReference>
<dbReference type="PROSITE" id="PS50853">
    <property type="entry name" value="FN3"/>
    <property type="match status" value="1"/>
</dbReference>
<dbReference type="Pfam" id="PF00041">
    <property type="entry name" value="fn3"/>
    <property type="match status" value="1"/>
</dbReference>
<feature type="compositionally biased region" description="Low complexity" evidence="1">
    <location>
        <begin position="588"/>
        <end position="597"/>
    </location>
</feature>
<dbReference type="InterPro" id="IPR036116">
    <property type="entry name" value="FN3_sf"/>
</dbReference>
<organism evidence="3 4">
    <name type="scientific">Ectocarpus siliculosus</name>
    <name type="common">Brown alga</name>
    <name type="synonym">Conferva siliculosa</name>
    <dbReference type="NCBI Taxonomy" id="2880"/>
    <lineage>
        <taxon>Eukaryota</taxon>
        <taxon>Sar</taxon>
        <taxon>Stramenopiles</taxon>
        <taxon>Ochrophyta</taxon>
        <taxon>PX clade</taxon>
        <taxon>Phaeophyceae</taxon>
        <taxon>Ectocarpales</taxon>
        <taxon>Ectocarpaceae</taxon>
        <taxon>Ectocarpus</taxon>
    </lineage>
</organism>
<feature type="compositionally biased region" description="Gly residues" evidence="1">
    <location>
        <begin position="347"/>
        <end position="360"/>
    </location>
</feature>
<proteinExistence type="predicted"/>
<feature type="compositionally biased region" description="Acidic residues" evidence="1">
    <location>
        <begin position="577"/>
        <end position="587"/>
    </location>
</feature>
<name>D7G8V8_ECTSI</name>
<dbReference type="PANTHER" id="PTHR12482:SF62">
    <property type="entry name" value="LIPASE ROG1-RELATED"/>
    <property type="match status" value="1"/>
</dbReference>
<dbReference type="Proteomes" id="UP000002630">
    <property type="component" value="Linkage Group LG10"/>
</dbReference>
<dbReference type="Pfam" id="PF05057">
    <property type="entry name" value="DUF676"/>
    <property type="match status" value="1"/>
</dbReference>
<reference evidence="3 4" key="1">
    <citation type="journal article" date="2010" name="Nature">
        <title>The Ectocarpus genome and the independent evolution of multicellularity in brown algae.</title>
        <authorList>
            <person name="Cock J.M."/>
            <person name="Sterck L."/>
            <person name="Rouze P."/>
            <person name="Scornet D."/>
            <person name="Allen A.E."/>
            <person name="Amoutzias G."/>
            <person name="Anthouard V."/>
            <person name="Artiguenave F."/>
            <person name="Aury J.M."/>
            <person name="Badger J.H."/>
            <person name="Beszteri B."/>
            <person name="Billiau K."/>
            <person name="Bonnet E."/>
            <person name="Bothwell J.H."/>
            <person name="Bowler C."/>
            <person name="Boyen C."/>
            <person name="Brownlee C."/>
            <person name="Carrano C.J."/>
            <person name="Charrier B."/>
            <person name="Cho G.Y."/>
            <person name="Coelho S.M."/>
            <person name="Collen J."/>
            <person name="Corre E."/>
            <person name="Da Silva C."/>
            <person name="Delage L."/>
            <person name="Delaroque N."/>
            <person name="Dittami S.M."/>
            <person name="Doulbeau S."/>
            <person name="Elias M."/>
            <person name="Farnham G."/>
            <person name="Gachon C.M."/>
            <person name="Gschloessl B."/>
            <person name="Heesch S."/>
            <person name="Jabbari K."/>
            <person name="Jubin C."/>
            <person name="Kawai H."/>
            <person name="Kimura K."/>
            <person name="Kloareg B."/>
            <person name="Kupper F.C."/>
            <person name="Lang D."/>
            <person name="Le Bail A."/>
            <person name="Leblanc C."/>
            <person name="Lerouge P."/>
            <person name="Lohr M."/>
            <person name="Lopez P.J."/>
            <person name="Martens C."/>
            <person name="Maumus F."/>
            <person name="Michel G."/>
            <person name="Miranda-Saavedra D."/>
            <person name="Morales J."/>
            <person name="Moreau H."/>
            <person name="Motomura T."/>
            <person name="Nagasato C."/>
            <person name="Napoli C.A."/>
            <person name="Nelson D.R."/>
            <person name="Nyvall-Collen P."/>
            <person name="Peters A.F."/>
            <person name="Pommier C."/>
            <person name="Potin P."/>
            <person name="Poulain J."/>
            <person name="Quesneville H."/>
            <person name="Read B."/>
            <person name="Rensing S.A."/>
            <person name="Ritter A."/>
            <person name="Rousvoal S."/>
            <person name="Samanta M."/>
            <person name="Samson G."/>
            <person name="Schroeder D.C."/>
            <person name="Segurens B."/>
            <person name="Strittmatter M."/>
            <person name="Tonon T."/>
            <person name="Tregear J.W."/>
            <person name="Valentin K."/>
            <person name="von Dassow P."/>
            <person name="Yamagishi T."/>
            <person name="Van de Peer Y."/>
            <person name="Wincker P."/>
        </authorList>
    </citation>
    <scope>NUCLEOTIDE SEQUENCE [LARGE SCALE GENOMIC DNA]</scope>
    <source>
        <strain evidence="4">Ec32 / CCAP1310/4</strain>
    </source>
</reference>
<dbReference type="eggNOG" id="KOG4372">
    <property type="taxonomic scope" value="Eukaryota"/>
</dbReference>